<dbReference type="Gene3D" id="1.20.120.530">
    <property type="entry name" value="GntR ligand-binding domain-like"/>
    <property type="match status" value="1"/>
</dbReference>
<gene>
    <name evidence="5" type="ORF">AWB69_08027</name>
</gene>
<dbReference type="InterPro" id="IPR036388">
    <property type="entry name" value="WH-like_DNA-bd_sf"/>
</dbReference>
<evidence type="ECO:0000313" key="6">
    <source>
        <dbReference type="Proteomes" id="UP000054683"/>
    </source>
</evidence>
<dbReference type="PRINTS" id="PR00035">
    <property type="entry name" value="HTHGNTR"/>
</dbReference>
<dbReference type="InterPro" id="IPR036390">
    <property type="entry name" value="WH_DNA-bd_sf"/>
</dbReference>
<keyword evidence="3" id="KW-0804">Transcription</keyword>
<sequence length="236" mass="25908">MLVVERPNSLVDGVVKAIRAEIAGGRFAAASRLPTEQQLAEQLDVSRSVVREAVSQLKADGVLTVRRGSGSYVSSNPAGTVFRLPQDTGSKLHYPQLFEMRLWIETQAARAAAWRRSKDDLKRMSQALKQMQVKRKELDAAAAAAADIDFHRAILAATKNDYFVAFHDFLSAQLAAERRLAWGTGGTDEAQLEHRELYDAIANQDDVSAALAAERHLRNAAQRMGIKLPDAGERTA</sequence>
<dbReference type="RefSeq" id="WP_062092137.1">
    <property type="nucleotide sequence ID" value="NZ_FCOK02000092.1"/>
</dbReference>
<evidence type="ECO:0000256" key="3">
    <source>
        <dbReference type="ARBA" id="ARBA00023163"/>
    </source>
</evidence>
<dbReference type="Pfam" id="PF07729">
    <property type="entry name" value="FCD"/>
    <property type="match status" value="1"/>
</dbReference>
<reference evidence="5 6" key="1">
    <citation type="submission" date="2016-01" db="EMBL/GenBank/DDBJ databases">
        <authorList>
            <person name="Oliw E.H."/>
        </authorList>
    </citation>
    <scope>NUCLEOTIDE SEQUENCE [LARGE SCALE GENOMIC DNA]</scope>
    <source>
        <strain evidence="5">LMG 27134</strain>
    </source>
</reference>
<dbReference type="InterPro" id="IPR000524">
    <property type="entry name" value="Tscrpt_reg_HTH_GntR"/>
</dbReference>
<dbReference type="GO" id="GO:0003700">
    <property type="term" value="F:DNA-binding transcription factor activity"/>
    <property type="evidence" value="ECO:0007669"/>
    <property type="project" value="InterPro"/>
</dbReference>
<dbReference type="Pfam" id="PF00392">
    <property type="entry name" value="GntR"/>
    <property type="match status" value="1"/>
</dbReference>
<dbReference type="PROSITE" id="PS50949">
    <property type="entry name" value="HTH_GNTR"/>
    <property type="match status" value="1"/>
</dbReference>
<dbReference type="Proteomes" id="UP000054683">
    <property type="component" value="Unassembled WGS sequence"/>
</dbReference>
<organism evidence="5 6">
    <name type="scientific">Caballeronia udeis</name>
    <dbReference type="NCBI Taxonomy" id="1232866"/>
    <lineage>
        <taxon>Bacteria</taxon>
        <taxon>Pseudomonadati</taxon>
        <taxon>Pseudomonadota</taxon>
        <taxon>Betaproteobacteria</taxon>
        <taxon>Burkholderiales</taxon>
        <taxon>Burkholderiaceae</taxon>
        <taxon>Caballeronia</taxon>
    </lineage>
</organism>
<dbReference type="InterPro" id="IPR011711">
    <property type="entry name" value="GntR_C"/>
</dbReference>
<feature type="domain" description="HTH gntR-type" evidence="4">
    <location>
        <begin position="8"/>
        <end position="76"/>
    </location>
</feature>
<dbReference type="PANTHER" id="PTHR43537">
    <property type="entry name" value="TRANSCRIPTIONAL REGULATOR, GNTR FAMILY"/>
    <property type="match status" value="1"/>
</dbReference>
<dbReference type="PANTHER" id="PTHR43537:SF44">
    <property type="entry name" value="GNTR FAMILY REGULATORY PROTEIN"/>
    <property type="match status" value="1"/>
</dbReference>
<name>A0A158JJ98_9BURK</name>
<dbReference type="SUPFAM" id="SSF46785">
    <property type="entry name" value="Winged helix' DNA-binding domain"/>
    <property type="match status" value="1"/>
</dbReference>
<dbReference type="Gene3D" id="1.10.10.10">
    <property type="entry name" value="Winged helix-like DNA-binding domain superfamily/Winged helix DNA-binding domain"/>
    <property type="match status" value="1"/>
</dbReference>
<keyword evidence="1" id="KW-0805">Transcription regulation</keyword>
<dbReference type="EMBL" id="FCOK02000092">
    <property type="protein sequence ID" value="SAL68521.1"/>
    <property type="molecule type" value="Genomic_DNA"/>
</dbReference>
<dbReference type="SUPFAM" id="SSF48008">
    <property type="entry name" value="GntR ligand-binding domain-like"/>
    <property type="match status" value="1"/>
</dbReference>
<evidence type="ECO:0000259" key="4">
    <source>
        <dbReference type="PROSITE" id="PS50949"/>
    </source>
</evidence>
<proteinExistence type="predicted"/>
<dbReference type="GO" id="GO:0003677">
    <property type="term" value="F:DNA binding"/>
    <property type="evidence" value="ECO:0007669"/>
    <property type="project" value="UniProtKB-KW"/>
</dbReference>
<protein>
    <submittedName>
        <fullName evidence="5">GntR family transcriptional regulator</fullName>
    </submittedName>
</protein>
<dbReference type="CDD" id="cd07377">
    <property type="entry name" value="WHTH_GntR"/>
    <property type="match status" value="1"/>
</dbReference>
<dbReference type="OrthoDB" id="5296437at2"/>
<keyword evidence="2" id="KW-0238">DNA-binding</keyword>
<evidence type="ECO:0000256" key="1">
    <source>
        <dbReference type="ARBA" id="ARBA00023015"/>
    </source>
</evidence>
<dbReference type="InterPro" id="IPR008920">
    <property type="entry name" value="TF_FadR/GntR_C"/>
</dbReference>
<dbReference type="SMART" id="SM00345">
    <property type="entry name" value="HTH_GNTR"/>
    <property type="match status" value="1"/>
</dbReference>
<accession>A0A158JJ98</accession>
<evidence type="ECO:0000313" key="5">
    <source>
        <dbReference type="EMBL" id="SAL68521.1"/>
    </source>
</evidence>
<dbReference type="AlphaFoldDB" id="A0A158JJ98"/>
<evidence type="ECO:0000256" key="2">
    <source>
        <dbReference type="ARBA" id="ARBA00023125"/>
    </source>
</evidence>
<dbReference type="SMART" id="SM00895">
    <property type="entry name" value="FCD"/>
    <property type="match status" value="1"/>
</dbReference>